<protein>
    <recommendedName>
        <fullName evidence="3">Silent information regulator protein Sir2</fullName>
    </recommendedName>
</protein>
<dbReference type="AlphaFoldDB" id="A0A2W2C1Y0"/>
<evidence type="ECO:0008006" key="3">
    <source>
        <dbReference type="Google" id="ProtNLM"/>
    </source>
</evidence>
<reference evidence="1 2" key="1">
    <citation type="submission" date="2018-01" db="EMBL/GenBank/DDBJ databases">
        <title>Draft genome sequence of Jiangella sp. GTF31.</title>
        <authorList>
            <person name="Sahin N."/>
            <person name="Ay H."/>
            <person name="Saygin H."/>
        </authorList>
    </citation>
    <scope>NUCLEOTIDE SEQUENCE [LARGE SCALE GENOMIC DNA]</scope>
    <source>
        <strain evidence="1 2">GTF31</strain>
    </source>
</reference>
<gene>
    <name evidence="1" type="ORF">C1I92_29625</name>
</gene>
<comment type="caution">
    <text evidence="1">The sequence shown here is derived from an EMBL/GenBank/DDBJ whole genome shotgun (WGS) entry which is preliminary data.</text>
</comment>
<dbReference type="EMBL" id="POTW01000119">
    <property type="protein sequence ID" value="PZF79746.1"/>
    <property type="molecule type" value="Genomic_DNA"/>
</dbReference>
<evidence type="ECO:0000313" key="1">
    <source>
        <dbReference type="EMBL" id="PZF79746.1"/>
    </source>
</evidence>
<keyword evidence="2" id="KW-1185">Reference proteome</keyword>
<dbReference type="PROSITE" id="PS51318">
    <property type="entry name" value="TAT"/>
    <property type="match status" value="1"/>
</dbReference>
<evidence type="ECO:0000313" key="2">
    <source>
        <dbReference type="Proteomes" id="UP000248764"/>
    </source>
</evidence>
<proteinExistence type="predicted"/>
<name>A0A2W2C1Y0_9ACTN</name>
<sequence length="653" mass="70085">MAHAGARPNRRTVLIGGAAGLVGGLALARPASADPVTPAGSGPLPRLAPLPAGAPARTAFAPAEQRYAPYLVTLADMVNDIDDSDTELRGFMTGGWWRTPSEPFNARIMEHVATLAWFHGADRPWNPYRHDPALLARLDAAVGYYLRLQHDDGSWPEYAPDERSRAATAFALGYLSKTLHELRDAGVLPDRGAEISAALHRAMTWFLDPANTGVWQDGMVEFANQPAAGLAGAAKALDLDPDAGLRRLLDDRIAYFAAHAQSPAGFLYEPRGMDIAYNLNVTLTELHEIHTEVGAPVLLPVVRRLAEWLTYTVVPEPDGAGLVSFASGAARTPMYFLDAVTPDRQQRDLGSVFCRSVPQLRVFYPAREERDAQRAAWAADSSPVPVLAPGDTNPRIPANIPYGEGYPTRRQRDVAIAGLPAVRFGRFTELRVDPQDQHYLFLRRPSYYLQAFLGTRPNGVVRAGLGLLWHPAAGTFVHGGQSSNTECWATVLPNGGTDGASNLTPVYHDGPAGSGPVVAPDLVATVRGDLGLRWTTAGGNVTVAALFTDAGLVREIATTMDAVEQVPLVLRPDDDVRWSTGDEVVFGTPAAATAGSLTITRGGVTLTVDWGRAAGATVTPAARTYFLDGSRRLHVLRVPHGRAGRIAYTFTST</sequence>
<dbReference type="RefSeq" id="WP_111258238.1">
    <property type="nucleotide sequence ID" value="NZ_POTW01000119.1"/>
</dbReference>
<dbReference type="Proteomes" id="UP000248764">
    <property type="component" value="Unassembled WGS sequence"/>
</dbReference>
<accession>A0A2W2C1Y0</accession>
<dbReference type="InterPro" id="IPR006311">
    <property type="entry name" value="TAT_signal"/>
</dbReference>
<dbReference type="SUPFAM" id="SSF81853">
    <property type="entry name" value="Family 10 polysaccharide lyase"/>
    <property type="match status" value="1"/>
</dbReference>
<organism evidence="1 2">
    <name type="scientific">Jiangella anatolica</name>
    <dbReference type="NCBI Taxonomy" id="2670374"/>
    <lineage>
        <taxon>Bacteria</taxon>
        <taxon>Bacillati</taxon>
        <taxon>Actinomycetota</taxon>
        <taxon>Actinomycetes</taxon>
        <taxon>Jiangellales</taxon>
        <taxon>Jiangellaceae</taxon>
        <taxon>Jiangella</taxon>
    </lineage>
</organism>